<reference evidence="6" key="2">
    <citation type="journal article" date="2021" name="PeerJ">
        <title>Extensive microbial diversity within the chicken gut microbiome revealed by metagenomics and culture.</title>
        <authorList>
            <person name="Gilroy R."/>
            <person name="Ravi A."/>
            <person name="Getino M."/>
            <person name="Pursley I."/>
            <person name="Horton D.L."/>
            <person name="Alikhan N.F."/>
            <person name="Baker D."/>
            <person name="Gharbi K."/>
            <person name="Hall N."/>
            <person name="Watson M."/>
            <person name="Adriaenssens E.M."/>
            <person name="Foster-Nyarko E."/>
            <person name="Jarju S."/>
            <person name="Secka A."/>
            <person name="Antonio M."/>
            <person name="Oren A."/>
            <person name="Chaudhuri R.R."/>
            <person name="La Ragione R."/>
            <person name="Hildebrand F."/>
            <person name="Pallen M.J."/>
        </authorList>
    </citation>
    <scope>NUCLEOTIDE SEQUENCE</scope>
    <source>
        <strain evidence="6">ChiBcolR7-354</strain>
    </source>
</reference>
<dbReference type="Pfam" id="PF13450">
    <property type="entry name" value="NAD_binding_8"/>
    <property type="match status" value="1"/>
</dbReference>
<evidence type="ECO:0000313" key="6">
    <source>
        <dbReference type="EMBL" id="HIQ77650.1"/>
    </source>
</evidence>
<dbReference type="InterPro" id="IPR036188">
    <property type="entry name" value="FAD/NAD-bd_sf"/>
</dbReference>
<keyword evidence="4" id="KW-0521">NADP</keyword>
<dbReference type="Gene3D" id="3.50.50.60">
    <property type="entry name" value="FAD/NAD(P)-binding domain"/>
    <property type="match status" value="2"/>
</dbReference>
<evidence type="ECO:0000256" key="5">
    <source>
        <dbReference type="ARBA" id="ARBA00023027"/>
    </source>
</evidence>
<protein>
    <submittedName>
        <fullName evidence="6">NAD(P)/FAD-dependent oxidoreductase</fullName>
    </submittedName>
</protein>
<dbReference type="SUPFAM" id="SSF51905">
    <property type="entry name" value="FAD/NAD(P)-binding domain"/>
    <property type="match status" value="1"/>
</dbReference>
<accession>A0A9D0ZC30</accession>
<dbReference type="PANTHER" id="PTHR46091:SF3">
    <property type="entry name" value="AMINE OXIDASE DOMAIN-CONTAINING PROTEIN"/>
    <property type="match status" value="1"/>
</dbReference>
<organism evidence="6 7">
    <name type="scientific">Candidatus Scatomorpha intestinavium</name>
    <dbReference type="NCBI Taxonomy" id="2840922"/>
    <lineage>
        <taxon>Bacteria</taxon>
        <taxon>Bacillati</taxon>
        <taxon>Bacillota</taxon>
        <taxon>Clostridia</taxon>
        <taxon>Eubacteriales</taxon>
        <taxon>Candidatus Scatomorpha</taxon>
    </lineage>
</organism>
<evidence type="ECO:0000256" key="4">
    <source>
        <dbReference type="ARBA" id="ARBA00022857"/>
    </source>
</evidence>
<evidence type="ECO:0000256" key="3">
    <source>
        <dbReference type="ARBA" id="ARBA00022827"/>
    </source>
</evidence>
<gene>
    <name evidence="6" type="ORF">IAB77_00145</name>
</gene>
<reference evidence="6" key="1">
    <citation type="submission" date="2020-10" db="EMBL/GenBank/DDBJ databases">
        <authorList>
            <person name="Gilroy R."/>
        </authorList>
    </citation>
    <scope>NUCLEOTIDE SEQUENCE</scope>
    <source>
        <strain evidence="6">ChiBcolR7-354</strain>
    </source>
</reference>
<keyword evidence="3" id="KW-0274">FAD</keyword>
<dbReference type="EMBL" id="DVGA01000003">
    <property type="protein sequence ID" value="HIQ77650.1"/>
    <property type="molecule type" value="Genomic_DNA"/>
</dbReference>
<evidence type="ECO:0000256" key="1">
    <source>
        <dbReference type="ARBA" id="ARBA00022630"/>
    </source>
</evidence>
<sequence>MQKYDVIVVGAGNGGLSAAAYLAGEGKKVLVLEKHNLPGGCATSFRRGAYEFESALHELCQMGDGLEGRPKGAVRELLSDRYKLDVDWRAVNEAFCAIATDEGGFNVEMPVGVQAFIDEMERQVPGSRKPMTQIMEMARMVEDGVNWLAKHHNEPEGLAKVEMLLKYGDLMKLVPATCDEVCDMVGLPEKAKHIFESYWTYVSADSKSMSFAVYAYMTYMYLTQMPWVSKDRSHEISLAFDARIRELGGDIWYNCEVRRIDVKDNRVRGVELASGEYIPCGWVMSNVMPSVVFDRLVDHSEVPERSRRLMNAQKLAQAPLTVYMGLDASAAELGLKGYDTFLRHNPDNHQQYLSDDKIETHKDFSVTILDNAIPGVSGEHRCMIEFAKFYTGDPFADVKEEEYFKLKDRIALECVERYEAVTGCKIRGHIEEIVIASPVTWARYLGTPRGDVYGYEPAKWDGMFPRVQCGHELDYTVKGLRFCGGHGTQMDGFSQAYLSGSEQARYMLLDMQKEGK</sequence>
<dbReference type="Proteomes" id="UP000824262">
    <property type="component" value="Unassembled WGS sequence"/>
</dbReference>
<keyword evidence="1" id="KW-0285">Flavoprotein</keyword>
<evidence type="ECO:0000256" key="2">
    <source>
        <dbReference type="ARBA" id="ARBA00022729"/>
    </source>
</evidence>
<dbReference type="PANTHER" id="PTHR46091">
    <property type="entry name" value="BLR7054 PROTEIN"/>
    <property type="match status" value="1"/>
</dbReference>
<name>A0A9D0ZC30_9FIRM</name>
<proteinExistence type="predicted"/>
<comment type="caution">
    <text evidence="6">The sequence shown here is derived from an EMBL/GenBank/DDBJ whole genome shotgun (WGS) entry which is preliminary data.</text>
</comment>
<keyword evidence="2" id="KW-0732">Signal</keyword>
<keyword evidence="5" id="KW-0520">NAD</keyword>
<evidence type="ECO:0000313" key="7">
    <source>
        <dbReference type="Proteomes" id="UP000824262"/>
    </source>
</evidence>
<dbReference type="InterPro" id="IPR052206">
    <property type="entry name" value="Retinol_saturase"/>
</dbReference>
<dbReference type="AlphaFoldDB" id="A0A9D0ZC30"/>